<dbReference type="InterPro" id="IPR058627">
    <property type="entry name" value="MdtA-like_C"/>
</dbReference>
<dbReference type="Gene3D" id="2.40.30.170">
    <property type="match status" value="1"/>
</dbReference>
<evidence type="ECO:0000259" key="4">
    <source>
        <dbReference type="Pfam" id="PF25967"/>
    </source>
</evidence>
<dbReference type="RefSeq" id="WP_342372050.1">
    <property type="nucleotide sequence ID" value="NZ_CP115965.1"/>
</dbReference>
<feature type="compositionally biased region" description="Polar residues" evidence="3">
    <location>
        <begin position="369"/>
        <end position="381"/>
    </location>
</feature>
<evidence type="ECO:0000256" key="2">
    <source>
        <dbReference type="ARBA" id="ARBA00023054"/>
    </source>
</evidence>
<evidence type="ECO:0000313" key="6">
    <source>
        <dbReference type="EMBL" id="WZW97762.1"/>
    </source>
</evidence>
<comment type="subcellular location">
    <subcellularLocation>
        <location evidence="1">Cell envelope</location>
    </subcellularLocation>
</comment>
<dbReference type="InterPro" id="IPR058647">
    <property type="entry name" value="BSH_CzcB-like"/>
</dbReference>
<evidence type="ECO:0000259" key="5">
    <source>
        <dbReference type="Pfam" id="PF25973"/>
    </source>
</evidence>
<dbReference type="Gene3D" id="1.10.287.470">
    <property type="entry name" value="Helix hairpin bin"/>
    <property type="match status" value="1"/>
</dbReference>
<accession>A0ABZ3C4L9</accession>
<dbReference type="Proteomes" id="UP001434337">
    <property type="component" value="Chromosome"/>
</dbReference>
<evidence type="ECO:0000256" key="3">
    <source>
        <dbReference type="SAM" id="MobiDB-lite"/>
    </source>
</evidence>
<evidence type="ECO:0000313" key="7">
    <source>
        <dbReference type="Proteomes" id="UP001434337"/>
    </source>
</evidence>
<keyword evidence="7" id="KW-1185">Reference proteome</keyword>
<feature type="domain" description="Multidrug resistance protein MdtA-like C-terminal permuted SH3" evidence="4">
    <location>
        <begin position="297"/>
        <end position="350"/>
    </location>
</feature>
<dbReference type="Gene3D" id="2.40.420.20">
    <property type="match status" value="1"/>
</dbReference>
<dbReference type="EMBL" id="CP115965">
    <property type="protein sequence ID" value="WZW97762.1"/>
    <property type="molecule type" value="Genomic_DNA"/>
</dbReference>
<protein>
    <submittedName>
        <fullName evidence="6">HlyD family efflux transporter periplasmic adaptor subunit</fullName>
    </submittedName>
</protein>
<evidence type="ECO:0000256" key="1">
    <source>
        <dbReference type="ARBA" id="ARBA00004196"/>
    </source>
</evidence>
<sequence>MVAAILALVAAIAVMALLDGGRRSAAASTEVVAVERSDQVTTVLLSGTLSPREQANASFAVPGTVNSVAVQVGQEVAVGEALATVDDRDLRNAVSLAEANLSAARAQVQTIRDADSATSAQLAAANAQVEAMAASVENARQRLADAVLTSPLAGVVAQVDLEVGDQVSGSGGSLGSLGSASGSGALGGIDLPSGVTGAASAGSGAQIVVVVPDAWQLEAEVGTADLPSLAPGQPAVVTPSGTDTHVTAVVDTVGIVATNATGSAAAFPVTVAITQPGVTLFSGSDADAVVTTATVPDVLTVPAEAVTHAADGSATVRRADDTTQTVTPGRRFGDRLEITEGLAAGDEVLVPVGVVVSAPERPQFGPNGTLASPSPSPEASR</sequence>
<dbReference type="Gene3D" id="2.40.50.100">
    <property type="match status" value="1"/>
</dbReference>
<feature type="region of interest" description="Disordered" evidence="3">
    <location>
        <begin position="358"/>
        <end position="381"/>
    </location>
</feature>
<dbReference type="PANTHER" id="PTHR32347">
    <property type="entry name" value="EFFLUX SYSTEM COMPONENT YKNX-RELATED"/>
    <property type="match status" value="1"/>
</dbReference>
<organism evidence="6 7">
    <name type="scientific">Propioniciclava soli</name>
    <dbReference type="NCBI Taxonomy" id="2775081"/>
    <lineage>
        <taxon>Bacteria</taxon>
        <taxon>Bacillati</taxon>
        <taxon>Actinomycetota</taxon>
        <taxon>Actinomycetes</taxon>
        <taxon>Propionibacteriales</taxon>
        <taxon>Propionibacteriaceae</taxon>
        <taxon>Propioniciclava</taxon>
    </lineage>
</organism>
<dbReference type="PANTHER" id="PTHR32347:SF23">
    <property type="entry name" value="BLL5650 PROTEIN"/>
    <property type="match status" value="1"/>
</dbReference>
<dbReference type="Pfam" id="PF25973">
    <property type="entry name" value="BSH_CzcB"/>
    <property type="match status" value="1"/>
</dbReference>
<dbReference type="InterPro" id="IPR050465">
    <property type="entry name" value="UPF0194_transport"/>
</dbReference>
<dbReference type="Pfam" id="PF25967">
    <property type="entry name" value="RND-MFP_C"/>
    <property type="match status" value="1"/>
</dbReference>
<keyword evidence="2" id="KW-0175">Coiled coil</keyword>
<feature type="domain" description="CzcB-like barrel-sandwich hybrid" evidence="5">
    <location>
        <begin position="60"/>
        <end position="168"/>
    </location>
</feature>
<gene>
    <name evidence="6" type="ORF">PCC79_12770</name>
</gene>
<dbReference type="SUPFAM" id="SSF111369">
    <property type="entry name" value="HlyD-like secretion proteins"/>
    <property type="match status" value="1"/>
</dbReference>
<proteinExistence type="predicted"/>
<reference evidence="6 7" key="1">
    <citation type="journal article" date="2023" name="Environ Microbiome">
        <title>A coral-associated actinobacterium mitigates coral bleaching under heat stress.</title>
        <authorList>
            <person name="Li J."/>
            <person name="Zou Y."/>
            <person name="Li Q."/>
            <person name="Zhang J."/>
            <person name="Bourne D.G."/>
            <person name="Lyu Y."/>
            <person name="Liu C."/>
            <person name="Zhang S."/>
        </authorList>
    </citation>
    <scope>NUCLEOTIDE SEQUENCE [LARGE SCALE GENOMIC DNA]</scope>
    <source>
        <strain evidence="6 7">SCSIO 13291</strain>
    </source>
</reference>
<name>A0ABZ3C4L9_9ACTN</name>